<evidence type="ECO:0000313" key="2">
    <source>
        <dbReference type="EMBL" id="RUL98570.1"/>
    </source>
</evidence>
<protein>
    <recommendedName>
        <fullName evidence="4">Capsid assembly protein</fullName>
    </recommendedName>
</protein>
<dbReference type="InterPro" id="IPR008768">
    <property type="entry name" value="Gp9-like"/>
</dbReference>
<feature type="region of interest" description="Disordered" evidence="1">
    <location>
        <begin position="27"/>
        <end position="50"/>
    </location>
</feature>
<dbReference type="AlphaFoldDB" id="A0A432NG72"/>
<reference evidence="2 3" key="1">
    <citation type="journal article" date="2015" name="Int. J. Syst. Evol. Microbiol.">
        <title>Rhizobium anhuiense sp. nov., isolated from effective nodules of Vicia faba and Pisum sativum.</title>
        <authorList>
            <person name="Zhang Y.J."/>
            <person name="Zheng W.T."/>
            <person name="Everall I."/>
            <person name="Young J.P."/>
            <person name="Zhang X.X."/>
            <person name="Tian C.F."/>
            <person name="Sui X.H."/>
            <person name="Wang E.T."/>
            <person name="Chen W.X."/>
        </authorList>
    </citation>
    <scope>NUCLEOTIDE SEQUENCE [LARGE SCALE GENOMIC DNA]</scope>
    <source>
        <strain evidence="2 3">CCBAU 23252</strain>
    </source>
</reference>
<organism evidence="2 3">
    <name type="scientific">Rhizobium anhuiense</name>
    <dbReference type="NCBI Taxonomy" id="1184720"/>
    <lineage>
        <taxon>Bacteria</taxon>
        <taxon>Pseudomonadati</taxon>
        <taxon>Pseudomonadota</taxon>
        <taxon>Alphaproteobacteria</taxon>
        <taxon>Hyphomicrobiales</taxon>
        <taxon>Rhizobiaceae</taxon>
        <taxon>Rhizobium/Agrobacterium group</taxon>
        <taxon>Rhizobium</taxon>
    </lineage>
</organism>
<evidence type="ECO:0000256" key="1">
    <source>
        <dbReference type="SAM" id="MobiDB-lite"/>
    </source>
</evidence>
<sequence length="258" mass="28012">MENEVKEEDQIVVPGSDEHNALMVEKFQNQSGTVDKPAETPAERPSWLPEKFQTPEALAEAYAALERKQSGGTETPAPKPADAPAEEARDALASVGLDFDAFGTEFAEKGALSDESYAKLAEKGLTKEIVDDFIAGQEAKTQLHRAEVLLAVGGEDTYTQMTEWAASNLTPAEIEAYNDQVDSGNITAAKMAVQGLKARFEAANGAEPELLNGETGGNSTEFFRSTAELTAAMRDPRYKKDPAYREDVKRKLSKSSLY</sequence>
<comment type="caution">
    <text evidence="2">The sequence shown here is derived from an EMBL/GenBank/DDBJ whole genome shotgun (WGS) entry which is preliminary data.</text>
</comment>
<dbReference type="Pfam" id="PF05396">
    <property type="entry name" value="Phage_T7_Capsid"/>
    <property type="match status" value="1"/>
</dbReference>
<evidence type="ECO:0000313" key="3">
    <source>
        <dbReference type="Proteomes" id="UP000273611"/>
    </source>
</evidence>
<feature type="region of interest" description="Disordered" evidence="1">
    <location>
        <begin position="234"/>
        <end position="258"/>
    </location>
</feature>
<dbReference type="EMBL" id="RIBW01000013">
    <property type="protein sequence ID" value="RUL98570.1"/>
    <property type="molecule type" value="Genomic_DNA"/>
</dbReference>
<feature type="compositionally biased region" description="Basic and acidic residues" evidence="1">
    <location>
        <begin position="234"/>
        <end position="250"/>
    </location>
</feature>
<dbReference type="Proteomes" id="UP000273611">
    <property type="component" value="Unassembled WGS sequence"/>
</dbReference>
<evidence type="ECO:0008006" key="4">
    <source>
        <dbReference type="Google" id="ProtNLM"/>
    </source>
</evidence>
<accession>A0A432NG72</accession>
<name>A0A432NG72_9HYPH</name>
<proteinExistence type="predicted"/>
<feature type="region of interest" description="Disordered" evidence="1">
    <location>
        <begin position="65"/>
        <end position="90"/>
    </location>
</feature>
<gene>
    <name evidence="2" type="ORF">EEQ99_24165</name>
</gene>